<evidence type="ECO:0000313" key="9">
    <source>
        <dbReference type="Proteomes" id="UP000799428"/>
    </source>
</evidence>
<dbReference type="InterPro" id="IPR014041">
    <property type="entry name" value="ESCRT-II_cplx_Vps25-sub_N"/>
</dbReference>
<evidence type="ECO:0000256" key="4">
    <source>
        <dbReference type="ARBA" id="ARBA00022448"/>
    </source>
</evidence>
<dbReference type="GO" id="GO:0016236">
    <property type="term" value="P:macroautophagy"/>
    <property type="evidence" value="ECO:0007669"/>
    <property type="project" value="UniProtKB-ARBA"/>
</dbReference>
<dbReference type="InterPro" id="IPR036390">
    <property type="entry name" value="WH_DNA-bd_sf"/>
</dbReference>
<evidence type="ECO:0000256" key="5">
    <source>
        <dbReference type="ARBA" id="ARBA00022490"/>
    </source>
</evidence>
<dbReference type="Proteomes" id="UP000799428">
    <property type="component" value="Unassembled WGS sequence"/>
</dbReference>
<dbReference type="InterPro" id="IPR008570">
    <property type="entry name" value="ESCRT-II_cplx_Vps25-sub"/>
</dbReference>
<evidence type="ECO:0000256" key="1">
    <source>
        <dbReference type="ARBA" id="ARBA00004496"/>
    </source>
</evidence>
<reference evidence="8" key="1">
    <citation type="journal article" date="2020" name="Stud. Mycol.">
        <title>101 Dothideomycetes genomes: a test case for predicting lifestyles and emergence of pathogens.</title>
        <authorList>
            <person name="Haridas S."/>
            <person name="Albert R."/>
            <person name="Binder M."/>
            <person name="Bloem J."/>
            <person name="Labutti K."/>
            <person name="Salamov A."/>
            <person name="Andreopoulos B."/>
            <person name="Baker S."/>
            <person name="Barry K."/>
            <person name="Bills G."/>
            <person name="Bluhm B."/>
            <person name="Cannon C."/>
            <person name="Castanera R."/>
            <person name="Culley D."/>
            <person name="Daum C."/>
            <person name="Ezra D."/>
            <person name="Gonzalez J."/>
            <person name="Henrissat B."/>
            <person name="Kuo A."/>
            <person name="Liang C."/>
            <person name="Lipzen A."/>
            <person name="Lutzoni F."/>
            <person name="Magnuson J."/>
            <person name="Mondo S."/>
            <person name="Nolan M."/>
            <person name="Ohm R."/>
            <person name="Pangilinan J."/>
            <person name="Park H.-J."/>
            <person name="Ramirez L."/>
            <person name="Alfaro M."/>
            <person name="Sun H."/>
            <person name="Tritt A."/>
            <person name="Yoshinaga Y."/>
            <person name="Zwiers L.-H."/>
            <person name="Turgeon B."/>
            <person name="Goodwin S."/>
            <person name="Spatafora J."/>
            <person name="Crous P."/>
            <person name="Grigoriev I."/>
        </authorList>
    </citation>
    <scope>NUCLEOTIDE SEQUENCE</scope>
    <source>
        <strain evidence="8">CBS 279.74</strain>
    </source>
</reference>
<dbReference type="GO" id="GO:0042803">
    <property type="term" value="F:protein homodimerization activity"/>
    <property type="evidence" value="ECO:0007669"/>
    <property type="project" value="TreeGrafter"/>
</dbReference>
<organism evidence="8 9">
    <name type="scientific">Pleomassaria siparia CBS 279.74</name>
    <dbReference type="NCBI Taxonomy" id="1314801"/>
    <lineage>
        <taxon>Eukaryota</taxon>
        <taxon>Fungi</taxon>
        <taxon>Dikarya</taxon>
        <taxon>Ascomycota</taxon>
        <taxon>Pezizomycotina</taxon>
        <taxon>Dothideomycetes</taxon>
        <taxon>Pleosporomycetidae</taxon>
        <taxon>Pleosporales</taxon>
        <taxon>Pleomassariaceae</taxon>
        <taxon>Pleomassaria</taxon>
    </lineage>
</organism>
<accession>A0A6G1K2T8</accession>
<dbReference type="OrthoDB" id="245150at2759"/>
<keyword evidence="5" id="KW-0963">Cytoplasm</keyword>
<dbReference type="PANTHER" id="PTHR13149:SF0">
    <property type="entry name" value="VACUOLAR PROTEIN-SORTING-ASSOCIATED PROTEIN 25"/>
    <property type="match status" value="1"/>
</dbReference>
<comment type="similarity">
    <text evidence="2">Belongs to the VPS25 family.</text>
</comment>
<proteinExistence type="inferred from homology"/>
<dbReference type="GO" id="GO:0005198">
    <property type="term" value="F:structural molecule activity"/>
    <property type="evidence" value="ECO:0007669"/>
    <property type="project" value="TreeGrafter"/>
</dbReference>
<name>A0A6G1K2T8_9PLEO</name>
<evidence type="ECO:0000256" key="6">
    <source>
        <dbReference type="ARBA" id="ARBA00022927"/>
    </source>
</evidence>
<dbReference type="FunFam" id="1.10.10.570:FF:000003">
    <property type="entry name" value="Vacuolar protein-sorting-associated protein 25"/>
    <property type="match status" value="1"/>
</dbReference>
<dbReference type="PANTHER" id="PTHR13149">
    <property type="entry name" value="VACUOLAR PROTEIN SORTING-ASSOCIATED PROTEIN VPS25"/>
    <property type="match status" value="1"/>
</dbReference>
<dbReference type="Gene3D" id="1.10.10.10">
    <property type="entry name" value="Winged helix-like DNA-binding domain superfamily/Winged helix DNA-binding domain"/>
    <property type="match status" value="1"/>
</dbReference>
<dbReference type="GO" id="GO:0000814">
    <property type="term" value="C:ESCRT II complex"/>
    <property type="evidence" value="ECO:0007669"/>
    <property type="project" value="InterPro"/>
</dbReference>
<evidence type="ECO:0000313" key="8">
    <source>
        <dbReference type="EMBL" id="KAF2706822.1"/>
    </source>
</evidence>
<dbReference type="AlphaFoldDB" id="A0A6G1K2T8"/>
<dbReference type="GO" id="GO:0043328">
    <property type="term" value="P:protein transport to vacuole involved in ubiquitin-dependent protein catabolic process via the multivesicular body sorting pathway"/>
    <property type="evidence" value="ECO:0007669"/>
    <property type="project" value="TreeGrafter"/>
</dbReference>
<keyword evidence="4" id="KW-0813">Transport</keyword>
<dbReference type="Gene3D" id="1.10.10.570">
    <property type="entry name" value="Winged helix' DNA-binding domain. Chain C. Domain 1"/>
    <property type="match status" value="1"/>
</dbReference>
<dbReference type="Pfam" id="PF05871">
    <property type="entry name" value="ESCRT-II"/>
    <property type="match status" value="1"/>
</dbReference>
<evidence type="ECO:0000256" key="7">
    <source>
        <dbReference type="ARBA" id="ARBA00030094"/>
    </source>
</evidence>
<dbReference type="EMBL" id="MU005775">
    <property type="protein sequence ID" value="KAF2706822.1"/>
    <property type="molecule type" value="Genomic_DNA"/>
</dbReference>
<protein>
    <recommendedName>
        <fullName evidence="3">Vacuolar protein-sorting-associated protein 25</fullName>
    </recommendedName>
    <alternativeName>
        <fullName evidence="7">ESCRT-II complex subunit VPS25</fullName>
    </alternativeName>
</protein>
<evidence type="ECO:0000256" key="2">
    <source>
        <dbReference type="ARBA" id="ARBA00009674"/>
    </source>
</evidence>
<gene>
    <name evidence="8" type="ORF">K504DRAFT_459240</name>
</gene>
<evidence type="ECO:0000256" key="3">
    <source>
        <dbReference type="ARBA" id="ARBA00017934"/>
    </source>
</evidence>
<dbReference type="SUPFAM" id="SSF46785">
    <property type="entry name" value="Winged helix' DNA-binding domain"/>
    <property type="match status" value="2"/>
</dbReference>
<keyword evidence="6" id="KW-0653">Protein transport</keyword>
<comment type="subcellular location">
    <subcellularLocation>
        <location evidence="1">Cytoplasm</location>
    </subcellularLocation>
</comment>
<dbReference type="FunFam" id="1.10.10.10:FF:000141">
    <property type="entry name" value="vacuolar protein-sorting-associated protein 25"/>
    <property type="match status" value="1"/>
</dbReference>
<dbReference type="InterPro" id="IPR036388">
    <property type="entry name" value="WH-like_DNA-bd_sf"/>
</dbReference>
<sequence length="236" mass="26088">MSSGASTISAKTLIDATSPRRANSSTTPADKATFVFPPLYSFPPFFTLQRVVTTRTSQLASWSAFIQSYCRFHGIFSLALVDALPTALFNNADIARSLSLRDARTVLHWMTTVEGGNRAEWIPSSSSSSSYSSSITASAAKKGRGGDKGEEEGDGKAWIYWRRPEEWAQVLEEWVDRTGQKGAVVTLYEIAESDATRREEFWGMDSDLLRRSVDVCVKRGRAQVFGQEGSEGVKFF</sequence>
<keyword evidence="9" id="KW-1185">Reference proteome</keyword>